<name>A0A9R1VTL5_LACSA</name>
<gene>
    <name evidence="1" type="ORF">LSAT_V11C400207880</name>
</gene>
<evidence type="ECO:0000313" key="1">
    <source>
        <dbReference type="EMBL" id="KAJ0210398.1"/>
    </source>
</evidence>
<evidence type="ECO:0000313" key="2">
    <source>
        <dbReference type="Proteomes" id="UP000235145"/>
    </source>
</evidence>
<sequence length="115" mass="13718">MDASSSPSISSKQNVEFQPENPCYCWLPSRNEGPKCKFWEWLQPETLENEVSSRKDQKELCNLTLKISTLKTRSAYMEQENMVVRQDSEKKKNKWKLFTHKVLMIEFFLLFVFKM</sequence>
<organism evidence="1 2">
    <name type="scientific">Lactuca sativa</name>
    <name type="common">Garden lettuce</name>
    <dbReference type="NCBI Taxonomy" id="4236"/>
    <lineage>
        <taxon>Eukaryota</taxon>
        <taxon>Viridiplantae</taxon>
        <taxon>Streptophyta</taxon>
        <taxon>Embryophyta</taxon>
        <taxon>Tracheophyta</taxon>
        <taxon>Spermatophyta</taxon>
        <taxon>Magnoliopsida</taxon>
        <taxon>eudicotyledons</taxon>
        <taxon>Gunneridae</taxon>
        <taxon>Pentapetalae</taxon>
        <taxon>asterids</taxon>
        <taxon>campanulids</taxon>
        <taxon>Asterales</taxon>
        <taxon>Asteraceae</taxon>
        <taxon>Cichorioideae</taxon>
        <taxon>Cichorieae</taxon>
        <taxon>Lactucinae</taxon>
        <taxon>Lactuca</taxon>
    </lineage>
</organism>
<comment type="caution">
    <text evidence="1">The sequence shown here is derived from an EMBL/GenBank/DDBJ whole genome shotgun (WGS) entry which is preliminary data.</text>
</comment>
<proteinExistence type="predicted"/>
<keyword evidence="2" id="KW-1185">Reference proteome</keyword>
<dbReference type="Proteomes" id="UP000235145">
    <property type="component" value="Unassembled WGS sequence"/>
</dbReference>
<dbReference type="EMBL" id="NBSK02000004">
    <property type="protein sequence ID" value="KAJ0210398.1"/>
    <property type="molecule type" value="Genomic_DNA"/>
</dbReference>
<protein>
    <submittedName>
        <fullName evidence="1">Uncharacterized protein</fullName>
    </submittedName>
</protein>
<reference evidence="1 2" key="1">
    <citation type="journal article" date="2017" name="Nat. Commun.">
        <title>Genome assembly with in vitro proximity ligation data and whole-genome triplication in lettuce.</title>
        <authorList>
            <person name="Reyes-Chin-Wo S."/>
            <person name="Wang Z."/>
            <person name="Yang X."/>
            <person name="Kozik A."/>
            <person name="Arikit S."/>
            <person name="Song C."/>
            <person name="Xia L."/>
            <person name="Froenicke L."/>
            <person name="Lavelle D.O."/>
            <person name="Truco M.J."/>
            <person name="Xia R."/>
            <person name="Zhu S."/>
            <person name="Xu C."/>
            <person name="Xu H."/>
            <person name="Xu X."/>
            <person name="Cox K."/>
            <person name="Korf I."/>
            <person name="Meyers B.C."/>
            <person name="Michelmore R.W."/>
        </authorList>
    </citation>
    <scope>NUCLEOTIDE SEQUENCE [LARGE SCALE GENOMIC DNA]</scope>
    <source>
        <strain evidence="2">cv. Salinas</strain>
        <tissue evidence="1">Seedlings</tissue>
    </source>
</reference>
<accession>A0A9R1VTL5</accession>
<dbReference type="AlphaFoldDB" id="A0A9R1VTL5"/>